<dbReference type="Proteomes" id="UP001524944">
    <property type="component" value="Unassembled WGS sequence"/>
</dbReference>
<dbReference type="InterPro" id="IPR051198">
    <property type="entry name" value="BchE-like"/>
</dbReference>
<accession>A0ABT1XZV9</accession>
<proteinExistence type="predicted"/>
<gene>
    <name evidence="6" type="ORF">NVS47_01275</name>
</gene>
<keyword evidence="4" id="KW-0408">Iron</keyword>
<evidence type="ECO:0000256" key="3">
    <source>
        <dbReference type="ARBA" id="ARBA00022723"/>
    </source>
</evidence>
<name>A0ABT1XZV9_9FIRM</name>
<evidence type="ECO:0000313" key="7">
    <source>
        <dbReference type="Proteomes" id="UP001524944"/>
    </source>
</evidence>
<keyword evidence="5" id="KW-0411">Iron-sulfur</keyword>
<evidence type="ECO:0000256" key="1">
    <source>
        <dbReference type="ARBA" id="ARBA00001966"/>
    </source>
</evidence>
<evidence type="ECO:0000256" key="5">
    <source>
        <dbReference type="ARBA" id="ARBA00023014"/>
    </source>
</evidence>
<evidence type="ECO:0000256" key="2">
    <source>
        <dbReference type="ARBA" id="ARBA00022691"/>
    </source>
</evidence>
<evidence type="ECO:0000313" key="6">
    <source>
        <dbReference type="EMBL" id="MCR6544154.1"/>
    </source>
</evidence>
<dbReference type="RefSeq" id="WP_257911694.1">
    <property type="nucleotide sequence ID" value="NZ_JANPWE010000001.1"/>
</dbReference>
<comment type="caution">
    <text evidence="6">The sequence shown here is derived from an EMBL/GenBank/DDBJ whole genome shotgun (WGS) entry which is preliminary data.</text>
</comment>
<dbReference type="InterPro" id="IPR007197">
    <property type="entry name" value="rSAM"/>
</dbReference>
<sequence>MPRKVLLLEPNYKNKYPPMGLMKLATYFRSRGDKVRFFKGDMRDLAVELLFEEFWTEAYDITIGEYTNLMRQHIKTGKLALLNDIPEFVGKQGLRNARARYKAGDYPKFDIVGITTLFTFYWKETIETINTAKKFVSKEGRIIVGGIASTILPNEIEKATGIKPYINDRGGAMLDRPGQLDSDSEVIIDELPLDYSILEEIDYKYPASNAYFGYMTRGCVNRCYFCAVPRLEPKYCQRISIEGQIEQTIQRFGAQKDLLLLDNNVFASRSFGQIIDEIKKLGFGVGAMYNPPNEYTIAIENVRNDYNAKVYTRKMIKFYDSVSVKLSEAEQGEFYNSREKLGILYVDTATAKSVLAFDQTFAPLYEKHIFSKLSTSRGRARYVDFNQGVDAQLMTDEKMKKLAEANIRPLRIAFDHWGVDPQKSNSRPMREIYEDAVKLAAKYGIRNLSNYLLYNTDDDIPDELYLRLQMNINLCEDLKVNIYSFPMKYHPIDDPDYFDNRNFIGAAWNRKFIRAIQAVLNSTHGKIGRGKSFFEAAFGKTLEQFHEILLMPEAFIIERYKFDHKAYEAYLANGGTKKLKVEDVERYGDMTDEWRRKLSALNPEQKKRAERIIHDNIFTDETISTGDSAVNDVLQYYRIKRFEENSELLAED</sequence>
<evidence type="ECO:0000256" key="4">
    <source>
        <dbReference type="ARBA" id="ARBA00023004"/>
    </source>
</evidence>
<keyword evidence="2" id="KW-0949">S-adenosyl-L-methionine</keyword>
<dbReference type="SUPFAM" id="SSF102114">
    <property type="entry name" value="Radical SAM enzymes"/>
    <property type="match status" value="1"/>
</dbReference>
<protein>
    <submittedName>
        <fullName evidence="6">Radical SAM protein</fullName>
    </submittedName>
</protein>
<comment type="cofactor">
    <cofactor evidence="1">
        <name>[4Fe-4S] cluster</name>
        <dbReference type="ChEBI" id="CHEBI:49883"/>
    </cofactor>
</comment>
<reference evidence="6 7" key="1">
    <citation type="submission" date="2022-08" db="EMBL/GenBank/DDBJ databases">
        <title>Proteogenomics of the novel Dehalobacterium formicoaceticum strain EZ94 highlights a key role of methyltransferases during anaerobic dichloromethane degradation.</title>
        <authorList>
            <person name="Wasmund K."/>
        </authorList>
    </citation>
    <scope>NUCLEOTIDE SEQUENCE [LARGE SCALE GENOMIC DNA]</scope>
    <source>
        <strain evidence="6 7">EZ94</strain>
    </source>
</reference>
<dbReference type="EMBL" id="JANPWE010000001">
    <property type="protein sequence ID" value="MCR6544154.1"/>
    <property type="molecule type" value="Genomic_DNA"/>
</dbReference>
<dbReference type="SFLD" id="SFLDS00029">
    <property type="entry name" value="Radical_SAM"/>
    <property type="match status" value="1"/>
</dbReference>
<keyword evidence="3" id="KW-0479">Metal-binding</keyword>
<dbReference type="PANTHER" id="PTHR43409">
    <property type="entry name" value="ANAEROBIC MAGNESIUM-PROTOPORPHYRIN IX MONOMETHYL ESTER CYCLASE-RELATED"/>
    <property type="match status" value="1"/>
</dbReference>
<organism evidence="6 7">
    <name type="scientific">Dehalobacterium formicoaceticum</name>
    <dbReference type="NCBI Taxonomy" id="51515"/>
    <lineage>
        <taxon>Bacteria</taxon>
        <taxon>Bacillati</taxon>
        <taxon>Bacillota</taxon>
        <taxon>Clostridia</taxon>
        <taxon>Eubacteriales</taxon>
        <taxon>Peptococcaceae</taxon>
        <taxon>Dehalobacterium</taxon>
    </lineage>
</organism>
<keyword evidence="7" id="KW-1185">Reference proteome</keyword>
<dbReference type="InterPro" id="IPR058240">
    <property type="entry name" value="rSAM_sf"/>
</dbReference>